<dbReference type="SUPFAM" id="SSF56349">
    <property type="entry name" value="DNA breaking-rejoining enzymes"/>
    <property type="match status" value="1"/>
</dbReference>
<dbReference type="InterPro" id="IPR043128">
    <property type="entry name" value="Rev_trsase/Diguanyl_cyclase"/>
</dbReference>
<gene>
    <name evidence="2" type="ORF">CCMP2556_LOCUS7295</name>
</gene>
<dbReference type="Proteomes" id="UP001642484">
    <property type="component" value="Unassembled WGS sequence"/>
</dbReference>
<protein>
    <recommendedName>
        <fullName evidence="4">Reverse transcriptase domain-containing protein</fullName>
    </recommendedName>
</protein>
<name>A0ABP0IPJ3_9DINO</name>
<proteinExistence type="predicted"/>
<accession>A0ABP0IPJ3</accession>
<dbReference type="Gene3D" id="1.10.150.130">
    <property type="match status" value="1"/>
</dbReference>
<evidence type="ECO:0000256" key="1">
    <source>
        <dbReference type="ARBA" id="ARBA00023125"/>
    </source>
</evidence>
<evidence type="ECO:0008006" key="4">
    <source>
        <dbReference type="Google" id="ProtNLM"/>
    </source>
</evidence>
<dbReference type="InterPro" id="IPR043502">
    <property type="entry name" value="DNA/RNA_pol_sf"/>
</dbReference>
<dbReference type="InterPro" id="IPR010998">
    <property type="entry name" value="Integrase_recombinase_N"/>
</dbReference>
<sequence>MFLIRGVEAADFRQRNIFPLPEIDSDGAGPGGCDWSLFANQGIKTLNELAGCVNSDFHGKRKPTRVQRRVLSHITECYRDAYHHVDPHEMVGSLSSLCSSSKTYDSGRSDVEPYVKENISWPEVSNCPVALDTCLPPADREWLGAWRKHMLHDGSSSQVEDTPVKPYVDPILKHNVTAYAEFLEELKSRNMIKFKIANGEKGALGVFFVKKKSGQLRLIFDTRRLNQSFKKPPSTDLPSADAFTRTEFLEGEPFYIGSGDLTNAFYTLAVPDGIAEMFTMPGIEAGKVGVSDIAGTPTEAETIVLPYVTVLPVGWSWALHLCQSVLEYAITCSGFTPKQFIGDKRDAVVMNDKGSTAVAAYVDNFGVLGADRQVVDEGLQKIIATLRGWGLLVHEIEPASQRADFVGLSFDGVRGTVSIKKTRINRIKFAIDELLERQVVSRQLQKPVDRHVSRHLLRQAKTKLRGSIPEGLTYLEARSVREPTRLDYMRRIKDFNHWLGPHVVDFTNPLDVDNILVEYLQDLFDSGFKVDSGIRIHAAIRFCHPQLGKSASGSLPRCLRALRGWKNADPPLQRMPLPIEGFGAILGYCIATNFLEMAVHLFVQWMTYMRPGEASSLTTNQLIPPMSRSLSSMQFFAVLLHPAEGRVPGKTGHFDQGILLDSDLWINPILMKLIHMKKPSTPLWNHTHMEILNVFQKAVKYLQLEPLGVSMYTLRHGGASYDIISQRRTMDEVKQRGRWSADSNSNPRTPNYKEFRKFNCREARKGGEPPAKAFLRFLGLMLLLKALTLFKCPMDLTPQGIKLLQTLLVIDVRVTIWKLPFVLPCINVGSNMHHVSLYKCTSRDEAEALQKRIETSVFAPADTVGQVISAFYDNRPITLCTDQRQIQVSGTSQEAFEVRLSKKGWPGPRFNGVPAALDLAITAPQRQDIVALAGATSLAAATSYAATKASHLNTATLCAQQGVHFMLVVAESTGAWEPEASKLLLQLSRSTAARTGEDAAALKLQELSVVIRSHRARAVLSRRAGLADSSS</sequence>
<keyword evidence="1" id="KW-0238">DNA-binding</keyword>
<dbReference type="Gene3D" id="3.30.70.270">
    <property type="match status" value="1"/>
</dbReference>
<dbReference type="SUPFAM" id="SSF56672">
    <property type="entry name" value="DNA/RNA polymerases"/>
    <property type="match status" value="1"/>
</dbReference>
<dbReference type="InterPro" id="IPR011010">
    <property type="entry name" value="DNA_brk_join_enz"/>
</dbReference>
<keyword evidence="3" id="KW-1185">Reference proteome</keyword>
<evidence type="ECO:0000313" key="2">
    <source>
        <dbReference type="EMBL" id="CAK9003447.1"/>
    </source>
</evidence>
<organism evidence="2 3">
    <name type="scientific">Durusdinium trenchii</name>
    <dbReference type="NCBI Taxonomy" id="1381693"/>
    <lineage>
        <taxon>Eukaryota</taxon>
        <taxon>Sar</taxon>
        <taxon>Alveolata</taxon>
        <taxon>Dinophyceae</taxon>
        <taxon>Suessiales</taxon>
        <taxon>Symbiodiniaceae</taxon>
        <taxon>Durusdinium</taxon>
    </lineage>
</organism>
<reference evidence="2 3" key="1">
    <citation type="submission" date="2024-02" db="EMBL/GenBank/DDBJ databases">
        <authorList>
            <person name="Chen Y."/>
            <person name="Shah S."/>
            <person name="Dougan E. K."/>
            <person name="Thang M."/>
            <person name="Chan C."/>
        </authorList>
    </citation>
    <scope>NUCLEOTIDE SEQUENCE [LARGE SCALE GENOMIC DNA]</scope>
</reference>
<dbReference type="Gene3D" id="3.10.10.10">
    <property type="entry name" value="HIV Type 1 Reverse Transcriptase, subunit A, domain 1"/>
    <property type="match status" value="1"/>
</dbReference>
<evidence type="ECO:0000313" key="3">
    <source>
        <dbReference type="Proteomes" id="UP001642484"/>
    </source>
</evidence>
<dbReference type="EMBL" id="CAXAMN010003224">
    <property type="protein sequence ID" value="CAK9003447.1"/>
    <property type="molecule type" value="Genomic_DNA"/>
</dbReference>
<comment type="caution">
    <text evidence="2">The sequence shown here is derived from an EMBL/GenBank/DDBJ whole genome shotgun (WGS) entry which is preliminary data.</text>
</comment>